<reference evidence="2" key="1">
    <citation type="submission" date="2020-02" db="EMBL/GenBank/DDBJ databases">
        <authorList>
            <person name="Meier V. D."/>
        </authorList>
    </citation>
    <scope>NUCLEOTIDE SEQUENCE</scope>
    <source>
        <strain evidence="2">AVDCRST_MAG57</strain>
    </source>
</reference>
<feature type="compositionally biased region" description="Basic residues" evidence="1">
    <location>
        <begin position="149"/>
        <end position="170"/>
    </location>
</feature>
<accession>A0A6J4I889</accession>
<evidence type="ECO:0000313" key="2">
    <source>
        <dbReference type="EMBL" id="CAA9244180.1"/>
    </source>
</evidence>
<name>A0A6J4I889_9ACTN</name>
<dbReference type="AlphaFoldDB" id="A0A6J4I889"/>
<feature type="compositionally biased region" description="Low complexity" evidence="1">
    <location>
        <begin position="53"/>
        <end position="68"/>
    </location>
</feature>
<feature type="region of interest" description="Disordered" evidence="1">
    <location>
        <begin position="1"/>
        <end position="170"/>
    </location>
</feature>
<dbReference type="EMBL" id="CADCTI010000150">
    <property type="protein sequence ID" value="CAA9244180.1"/>
    <property type="molecule type" value="Genomic_DNA"/>
</dbReference>
<feature type="compositionally biased region" description="Basic residues" evidence="1">
    <location>
        <begin position="69"/>
        <end position="85"/>
    </location>
</feature>
<evidence type="ECO:0000256" key="1">
    <source>
        <dbReference type="SAM" id="MobiDB-lite"/>
    </source>
</evidence>
<feature type="non-terminal residue" evidence="2">
    <location>
        <position position="1"/>
    </location>
</feature>
<gene>
    <name evidence="2" type="ORF">AVDCRST_MAG57-1772</name>
</gene>
<feature type="non-terminal residue" evidence="2">
    <location>
        <position position="289"/>
    </location>
</feature>
<sequence>ERGREGAQAPGLAGTVGRPGAQGTPPRGRPRTGAGPADAGDDERQPPAPGRPMGPRHAAPPAARFRPAAGRRPRLRGIGGHHPRTRAAAEPGGRAPGGRRPGDRPGPGGRRGRRPRSPAGGLPGRWVRARRSAARAGAGVQRAPAVRRGVGRARVGHHARVPRARRTDRRGHLRRVGAPLGVGGPRRRRTAHVDALDPRLRHLDAVGSRRTPAEGADPPQRPGPTRARVPACIRRGVGRRRRAVDVRPAAALGRRRGGARGTGLADGGVVTAVAARRGHGAMVGGRTDL</sequence>
<feature type="region of interest" description="Disordered" evidence="1">
    <location>
        <begin position="206"/>
        <end position="227"/>
    </location>
</feature>
<feature type="compositionally biased region" description="Low complexity" evidence="1">
    <location>
        <begin position="134"/>
        <end position="148"/>
    </location>
</feature>
<feature type="compositionally biased region" description="Low complexity" evidence="1">
    <location>
        <begin position="117"/>
        <end position="126"/>
    </location>
</feature>
<proteinExistence type="predicted"/>
<protein>
    <submittedName>
        <fullName evidence="2">Uncharacterized protein SCO4203</fullName>
    </submittedName>
</protein>
<feature type="compositionally biased region" description="Low complexity" evidence="1">
    <location>
        <begin position="18"/>
        <end position="38"/>
    </location>
</feature>
<organism evidence="2">
    <name type="scientific">uncultured Blastococcus sp</name>
    <dbReference type="NCBI Taxonomy" id="217144"/>
    <lineage>
        <taxon>Bacteria</taxon>
        <taxon>Bacillati</taxon>
        <taxon>Actinomycetota</taxon>
        <taxon>Actinomycetes</taxon>
        <taxon>Geodermatophilales</taxon>
        <taxon>Geodermatophilaceae</taxon>
        <taxon>Blastococcus</taxon>
        <taxon>environmental samples</taxon>
    </lineage>
</organism>